<accession>A0A840QFJ2</accession>
<comment type="caution">
    <text evidence="2">The sequence shown here is derived from an EMBL/GenBank/DDBJ whole genome shotgun (WGS) entry which is preliminary data.</text>
</comment>
<dbReference type="AlphaFoldDB" id="A0A840QFJ2"/>
<dbReference type="InterPro" id="IPR011992">
    <property type="entry name" value="EF-hand-dom_pair"/>
</dbReference>
<dbReference type="Gene3D" id="1.10.238.10">
    <property type="entry name" value="EF-hand"/>
    <property type="match status" value="1"/>
</dbReference>
<proteinExistence type="predicted"/>
<feature type="domain" description="EF-hand" evidence="1">
    <location>
        <begin position="132"/>
        <end position="167"/>
    </location>
</feature>
<sequence>MSEQFLRQKHDRLFQFWDTNRDGVIEWADVQAVVEGVSNAFGWAEDSAQKRRLSSATRRWWDDMFAPYAVNGELARDPFVTCLHNWATADRSAFREVLAPAAEAYAAMGDLDGDGTVNEDEYVKVFGSSIQMSEDESRDAFRRLDRDGDGLISVEEFAADTVEYFTATDRAAPGNWLLGPIEPSKA</sequence>
<evidence type="ECO:0000313" key="3">
    <source>
        <dbReference type="Proteomes" id="UP000584374"/>
    </source>
</evidence>
<dbReference type="PROSITE" id="PS00018">
    <property type="entry name" value="EF_HAND_1"/>
    <property type="match status" value="2"/>
</dbReference>
<dbReference type="EMBL" id="JACHIW010000002">
    <property type="protein sequence ID" value="MBB5159206.1"/>
    <property type="molecule type" value="Genomic_DNA"/>
</dbReference>
<dbReference type="PROSITE" id="PS50222">
    <property type="entry name" value="EF_HAND_2"/>
    <property type="match status" value="2"/>
</dbReference>
<dbReference type="Pfam" id="PF13499">
    <property type="entry name" value="EF-hand_7"/>
    <property type="match status" value="1"/>
</dbReference>
<dbReference type="Pfam" id="PF13202">
    <property type="entry name" value="EF-hand_5"/>
    <property type="match status" value="1"/>
</dbReference>
<keyword evidence="3" id="KW-1185">Reference proteome</keyword>
<dbReference type="SUPFAM" id="SSF47473">
    <property type="entry name" value="EF-hand"/>
    <property type="match status" value="1"/>
</dbReference>
<dbReference type="InterPro" id="IPR018247">
    <property type="entry name" value="EF_Hand_1_Ca_BS"/>
</dbReference>
<name>A0A840QFJ2_9PSEU</name>
<dbReference type="RefSeq" id="WP_184731471.1">
    <property type="nucleotide sequence ID" value="NZ_JACHIW010000002.1"/>
</dbReference>
<dbReference type="CDD" id="cd00051">
    <property type="entry name" value="EFh"/>
    <property type="match status" value="1"/>
</dbReference>
<dbReference type="GO" id="GO:0005509">
    <property type="term" value="F:calcium ion binding"/>
    <property type="evidence" value="ECO:0007669"/>
    <property type="project" value="InterPro"/>
</dbReference>
<dbReference type="Proteomes" id="UP000584374">
    <property type="component" value="Unassembled WGS sequence"/>
</dbReference>
<dbReference type="SMART" id="SM00054">
    <property type="entry name" value="EFh"/>
    <property type="match status" value="3"/>
</dbReference>
<feature type="domain" description="EF-hand" evidence="1">
    <location>
        <begin position="5"/>
        <end position="40"/>
    </location>
</feature>
<dbReference type="InterPro" id="IPR002048">
    <property type="entry name" value="EF_hand_dom"/>
</dbReference>
<organism evidence="2 3">
    <name type="scientific">Saccharopolyspora phatthalungensis</name>
    <dbReference type="NCBI Taxonomy" id="664693"/>
    <lineage>
        <taxon>Bacteria</taxon>
        <taxon>Bacillati</taxon>
        <taxon>Actinomycetota</taxon>
        <taxon>Actinomycetes</taxon>
        <taxon>Pseudonocardiales</taxon>
        <taxon>Pseudonocardiaceae</taxon>
        <taxon>Saccharopolyspora</taxon>
    </lineage>
</organism>
<evidence type="ECO:0000313" key="2">
    <source>
        <dbReference type="EMBL" id="MBB5159206.1"/>
    </source>
</evidence>
<gene>
    <name evidence="2" type="ORF">BJ970_006805</name>
</gene>
<reference evidence="2 3" key="1">
    <citation type="submission" date="2020-08" db="EMBL/GenBank/DDBJ databases">
        <title>Sequencing the genomes of 1000 actinobacteria strains.</title>
        <authorList>
            <person name="Klenk H.-P."/>
        </authorList>
    </citation>
    <scope>NUCLEOTIDE SEQUENCE [LARGE SCALE GENOMIC DNA]</scope>
    <source>
        <strain evidence="2 3">DSM 45584</strain>
    </source>
</reference>
<protein>
    <submittedName>
        <fullName evidence="2">Ca2+-binding EF-hand superfamily protein</fullName>
    </submittedName>
</protein>
<evidence type="ECO:0000259" key="1">
    <source>
        <dbReference type="PROSITE" id="PS50222"/>
    </source>
</evidence>